<evidence type="ECO:0000313" key="4">
    <source>
        <dbReference type="Proteomes" id="UP000193926"/>
    </source>
</evidence>
<keyword evidence="2" id="KW-0732">Signal</keyword>
<dbReference type="Proteomes" id="UP000193926">
    <property type="component" value="Unassembled WGS sequence"/>
</dbReference>
<comment type="caution">
    <text evidence="3">The sequence shown here is derived from an EMBL/GenBank/DDBJ whole genome shotgun (WGS) entry which is preliminary data.</text>
</comment>
<keyword evidence="1" id="KW-0812">Transmembrane</keyword>
<feature type="chain" id="PRO_5013004893" description="Peptidase M23" evidence="2">
    <location>
        <begin position="21"/>
        <end position="59"/>
    </location>
</feature>
<proteinExistence type="predicted"/>
<keyword evidence="1" id="KW-0472">Membrane</keyword>
<dbReference type="RefSeq" id="WP_085637597.1">
    <property type="nucleotide sequence ID" value="NZ_JFKC01000010.1"/>
</dbReference>
<keyword evidence="1" id="KW-1133">Transmembrane helix</keyword>
<feature type="signal peptide" evidence="2">
    <location>
        <begin position="1"/>
        <end position="20"/>
    </location>
</feature>
<evidence type="ECO:0000256" key="2">
    <source>
        <dbReference type="SAM" id="SignalP"/>
    </source>
</evidence>
<reference evidence="3 4" key="1">
    <citation type="submission" date="2014-03" db="EMBL/GenBank/DDBJ databases">
        <title>The draft genome sequence of Marivita geojedonensis KCTC 23882.</title>
        <authorList>
            <person name="Lai Q."/>
            <person name="Shao Z."/>
        </authorList>
    </citation>
    <scope>NUCLEOTIDE SEQUENCE [LARGE SCALE GENOMIC DNA]</scope>
    <source>
        <strain evidence="3 4">DPG-138</strain>
    </source>
</reference>
<feature type="transmembrane region" description="Helical" evidence="1">
    <location>
        <begin position="36"/>
        <end position="53"/>
    </location>
</feature>
<evidence type="ECO:0008006" key="5">
    <source>
        <dbReference type="Google" id="ProtNLM"/>
    </source>
</evidence>
<dbReference type="STRING" id="1123756.MGEO_11600"/>
<gene>
    <name evidence="3" type="ORF">MGEO_11600</name>
</gene>
<protein>
    <recommendedName>
        <fullName evidence="5">Peptidase M23</fullName>
    </recommendedName>
</protein>
<organism evidence="3 4">
    <name type="scientific">Marivita geojedonensis</name>
    <dbReference type="NCBI Taxonomy" id="1123756"/>
    <lineage>
        <taxon>Bacteria</taxon>
        <taxon>Pseudomonadati</taxon>
        <taxon>Pseudomonadota</taxon>
        <taxon>Alphaproteobacteria</taxon>
        <taxon>Rhodobacterales</taxon>
        <taxon>Roseobacteraceae</taxon>
        <taxon>Marivita</taxon>
    </lineage>
</organism>
<dbReference type="OrthoDB" id="7877374at2"/>
<keyword evidence="4" id="KW-1185">Reference proteome</keyword>
<accession>A0A1X4NK47</accession>
<sequence>MKKGLALTAMTLAWASSAMAHPGAHVHPHDGAHWLALVSALGLIAVAGGLAFGKIRHRK</sequence>
<evidence type="ECO:0000256" key="1">
    <source>
        <dbReference type="SAM" id="Phobius"/>
    </source>
</evidence>
<dbReference type="EMBL" id="JFKC01000010">
    <property type="protein sequence ID" value="OSQ50635.1"/>
    <property type="molecule type" value="Genomic_DNA"/>
</dbReference>
<name>A0A1X4NK47_9RHOB</name>
<evidence type="ECO:0000313" key="3">
    <source>
        <dbReference type="EMBL" id="OSQ50635.1"/>
    </source>
</evidence>
<dbReference type="AlphaFoldDB" id="A0A1X4NK47"/>